<dbReference type="Proteomes" id="UP000647172">
    <property type="component" value="Unassembled WGS sequence"/>
</dbReference>
<dbReference type="GO" id="GO:0008168">
    <property type="term" value="F:methyltransferase activity"/>
    <property type="evidence" value="ECO:0007669"/>
    <property type="project" value="UniProtKB-KW"/>
</dbReference>
<reference evidence="2" key="1">
    <citation type="submission" date="2021-01" db="EMBL/GenBank/DDBJ databases">
        <title>Whole genome shotgun sequence of Actinoplanes nipponensis NBRC 14063.</title>
        <authorList>
            <person name="Komaki H."/>
            <person name="Tamura T."/>
        </authorList>
    </citation>
    <scope>NUCLEOTIDE SEQUENCE</scope>
    <source>
        <strain evidence="2">NBRC 14063</strain>
    </source>
</reference>
<dbReference type="InterPro" id="IPR029063">
    <property type="entry name" value="SAM-dependent_MTases_sf"/>
</dbReference>
<sequence>MAAMRLRDTYDTVARAYDAQLAGELDHKPLDRALLTAFLELAGPGPVADVGCGPGHVTRFLAARHPDVVGVDLSPEMIAIARERAPGLSFTVASMLELPVADGAWAGAVALYSIIHLSPPERAAAFAELARVLRDGGRLLVSFHVDGPDAAAGDTTHLGTWFGAEVDVDVHFLDPAAVGADLRAAGFRIESTLVRDPLDPAEFPSHRAYLLARRGG</sequence>
<dbReference type="GO" id="GO:0032259">
    <property type="term" value="P:methylation"/>
    <property type="evidence" value="ECO:0007669"/>
    <property type="project" value="UniProtKB-KW"/>
</dbReference>
<dbReference type="Pfam" id="PF13649">
    <property type="entry name" value="Methyltransf_25"/>
    <property type="match status" value="1"/>
</dbReference>
<keyword evidence="3" id="KW-1185">Reference proteome</keyword>
<name>A0A919JRU5_9ACTN</name>
<dbReference type="SUPFAM" id="SSF53335">
    <property type="entry name" value="S-adenosyl-L-methionine-dependent methyltransferases"/>
    <property type="match status" value="1"/>
</dbReference>
<organism evidence="2 3">
    <name type="scientific">Actinoplanes nipponensis</name>
    <dbReference type="NCBI Taxonomy" id="135950"/>
    <lineage>
        <taxon>Bacteria</taxon>
        <taxon>Bacillati</taxon>
        <taxon>Actinomycetota</taxon>
        <taxon>Actinomycetes</taxon>
        <taxon>Micromonosporales</taxon>
        <taxon>Micromonosporaceae</taxon>
        <taxon>Actinoplanes</taxon>
    </lineage>
</organism>
<evidence type="ECO:0000313" key="2">
    <source>
        <dbReference type="EMBL" id="GIE54195.1"/>
    </source>
</evidence>
<dbReference type="AlphaFoldDB" id="A0A919JRU5"/>
<proteinExistence type="predicted"/>
<protein>
    <submittedName>
        <fullName evidence="2">Methyltransferase</fullName>
    </submittedName>
</protein>
<evidence type="ECO:0000313" key="3">
    <source>
        <dbReference type="Proteomes" id="UP000647172"/>
    </source>
</evidence>
<feature type="domain" description="Methyltransferase" evidence="1">
    <location>
        <begin position="47"/>
        <end position="137"/>
    </location>
</feature>
<accession>A0A919JRU5</accession>
<keyword evidence="2" id="KW-0489">Methyltransferase</keyword>
<gene>
    <name evidence="2" type="ORF">Ani05nite_77290</name>
</gene>
<keyword evidence="2" id="KW-0808">Transferase</keyword>
<dbReference type="CDD" id="cd02440">
    <property type="entry name" value="AdoMet_MTases"/>
    <property type="match status" value="1"/>
</dbReference>
<dbReference type="Gene3D" id="3.40.50.150">
    <property type="entry name" value="Vaccinia Virus protein VP39"/>
    <property type="match status" value="1"/>
</dbReference>
<evidence type="ECO:0000259" key="1">
    <source>
        <dbReference type="Pfam" id="PF13649"/>
    </source>
</evidence>
<dbReference type="PANTHER" id="PTHR42912">
    <property type="entry name" value="METHYLTRANSFERASE"/>
    <property type="match status" value="1"/>
</dbReference>
<dbReference type="EMBL" id="BOMQ01000097">
    <property type="protein sequence ID" value="GIE54195.1"/>
    <property type="molecule type" value="Genomic_DNA"/>
</dbReference>
<dbReference type="InterPro" id="IPR050508">
    <property type="entry name" value="Methyltransf_Superfamily"/>
</dbReference>
<dbReference type="InterPro" id="IPR041698">
    <property type="entry name" value="Methyltransf_25"/>
</dbReference>
<comment type="caution">
    <text evidence="2">The sequence shown here is derived from an EMBL/GenBank/DDBJ whole genome shotgun (WGS) entry which is preliminary data.</text>
</comment>